<dbReference type="Gene3D" id="3.90.1150.10">
    <property type="entry name" value="Aspartate Aminotransferase, domain 1"/>
    <property type="match status" value="1"/>
</dbReference>
<proteinExistence type="predicted"/>
<gene>
    <name evidence="1" type="ORF">IAB98_00095</name>
</gene>
<sequence>MKEITAYSREELTALEAKLASEYDAWKEKGLALNMARGKPAAAQLDLSNEMLSNGLASYKTEDGLDARNYGVLDGIPECKRLFGELLGIPTDQIIIGGNSSLNMMYDMMARLCLFGTQGEKPWKAWEFEGKPVKFLCPSPGYDRHFTICEALGIEMIPVKLLEDGPDMDEVERLAASDERIKGIWCVPLHSNPQGVCYSDQVVDRLASMKTAAADFRIFWDNAYGVHHIYEEVALKDILQACKEAGNENRVYYFFSTSKITFPGAGIALMASGAGNIAEVKKAMNAQTIGHDKLNQLRHVQYFKNAEGVRKHMKDLAAELRPKFDMVLSKLEEHLGGTGLMTWSSPKGGYFVSVDTIPGCAKETVRLAKEAGVTLTGAGATYPYGKDPQDSNIRIAPSFPVPEELAQAMDLFCLCVKLAGVRKLLEK</sequence>
<reference evidence="1" key="2">
    <citation type="journal article" date="2021" name="PeerJ">
        <title>Extensive microbial diversity within the chicken gut microbiome revealed by metagenomics and culture.</title>
        <authorList>
            <person name="Gilroy R."/>
            <person name="Ravi A."/>
            <person name="Getino M."/>
            <person name="Pursley I."/>
            <person name="Horton D.L."/>
            <person name="Alikhan N.F."/>
            <person name="Baker D."/>
            <person name="Gharbi K."/>
            <person name="Hall N."/>
            <person name="Watson M."/>
            <person name="Adriaenssens E.M."/>
            <person name="Foster-Nyarko E."/>
            <person name="Jarju S."/>
            <person name="Secka A."/>
            <person name="Antonio M."/>
            <person name="Oren A."/>
            <person name="Chaudhuri R.R."/>
            <person name="La Ragione R."/>
            <person name="Hildebrand F."/>
            <person name="Pallen M.J."/>
        </authorList>
    </citation>
    <scope>NUCLEOTIDE SEQUENCE</scope>
    <source>
        <strain evidence="1">ChiSxjej1B13-7041</strain>
    </source>
</reference>
<dbReference type="InterPro" id="IPR024551">
    <property type="entry name" value="AspAT_Ic"/>
</dbReference>
<dbReference type="CDD" id="cd00609">
    <property type="entry name" value="AAT_like"/>
    <property type="match status" value="1"/>
</dbReference>
<accession>A0A9D1EH00</accession>
<dbReference type="Pfam" id="PF12897">
    <property type="entry name" value="Asp_aminotransf"/>
    <property type="match status" value="1"/>
</dbReference>
<keyword evidence="1" id="KW-0032">Aminotransferase</keyword>
<dbReference type="InterPro" id="IPR015422">
    <property type="entry name" value="PyrdxlP-dep_Trfase_small"/>
</dbReference>
<protein>
    <submittedName>
        <fullName evidence="1">Aminotransferase class I/II-fold pyridoxal phosphate-dependent enzyme</fullName>
    </submittedName>
</protein>
<dbReference type="SUPFAM" id="SSF53383">
    <property type="entry name" value="PLP-dependent transferases"/>
    <property type="match status" value="1"/>
</dbReference>
<comment type="caution">
    <text evidence="1">The sequence shown here is derived from an EMBL/GenBank/DDBJ whole genome shotgun (WGS) entry which is preliminary data.</text>
</comment>
<dbReference type="Proteomes" id="UP000886841">
    <property type="component" value="Unassembled WGS sequence"/>
</dbReference>
<organism evidence="1 2">
    <name type="scientific">Candidatus Egerieimonas intestinavium</name>
    <dbReference type="NCBI Taxonomy" id="2840777"/>
    <lineage>
        <taxon>Bacteria</taxon>
        <taxon>Bacillati</taxon>
        <taxon>Bacillota</taxon>
        <taxon>Clostridia</taxon>
        <taxon>Lachnospirales</taxon>
        <taxon>Lachnospiraceae</taxon>
        <taxon>Lachnospiraceae incertae sedis</taxon>
        <taxon>Candidatus Egerieimonas</taxon>
    </lineage>
</organism>
<evidence type="ECO:0000313" key="1">
    <source>
        <dbReference type="EMBL" id="HIR91805.1"/>
    </source>
</evidence>
<dbReference type="PANTHER" id="PTHR43799:SF1">
    <property type="entry name" value="ASPARTATE AMINOTRANSFERASE"/>
    <property type="match status" value="1"/>
</dbReference>
<dbReference type="InterPro" id="IPR015424">
    <property type="entry name" value="PyrdxlP-dep_Trfase"/>
</dbReference>
<name>A0A9D1EH00_9FIRM</name>
<dbReference type="Gene3D" id="3.40.640.10">
    <property type="entry name" value="Type I PLP-dependent aspartate aminotransferase-like (Major domain)"/>
    <property type="match status" value="1"/>
</dbReference>
<evidence type="ECO:0000313" key="2">
    <source>
        <dbReference type="Proteomes" id="UP000886841"/>
    </source>
</evidence>
<dbReference type="EMBL" id="DVHU01000003">
    <property type="protein sequence ID" value="HIR91805.1"/>
    <property type="molecule type" value="Genomic_DNA"/>
</dbReference>
<reference evidence="1" key="1">
    <citation type="submission" date="2020-10" db="EMBL/GenBank/DDBJ databases">
        <authorList>
            <person name="Gilroy R."/>
        </authorList>
    </citation>
    <scope>NUCLEOTIDE SEQUENCE</scope>
    <source>
        <strain evidence="1">ChiSxjej1B13-7041</strain>
    </source>
</reference>
<keyword evidence="1" id="KW-0808">Transferase</keyword>
<dbReference type="InterPro" id="IPR015421">
    <property type="entry name" value="PyrdxlP-dep_Trfase_major"/>
</dbReference>
<dbReference type="AlphaFoldDB" id="A0A9D1EH00"/>
<dbReference type="PANTHER" id="PTHR43799">
    <property type="entry name" value="AMINOTRANSFERASE, PUTATIVE-RELATED"/>
    <property type="match status" value="1"/>
</dbReference>
<dbReference type="GO" id="GO:0004069">
    <property type="term" value="F:L-aspartate:2-oxoglutarate aminotransferase activity"/>
    <property type="evidence" value="ECO:0007669"/>
    <property type="project" value="InterPro"/>
</dbReference>